<protein>
    <submittedName>
        <fullName evidence="2">Uncharacterized protein</fullName>
    </submittedName>
</protein>
<dbReference type="AlphaFoldDB" id="A0A0C1H961"/>
<feature type="coiled-coil region" evidence="1">
    <location>
        <begin position="15"/>
        <end position="42"/>
    </location>
</feature>
<keyword evidence="1" id="KW-0175">Coiled coil</keyword>
<organism evidence="2 3">
    <name type="scientific">Candidatus Protochlamydia amoebophila</name>
    <dbReference type="NCBI Taxonomy" id="362787"/>
    <lineage>
        <taxon>Bacteria</taxon>
        <taxon>Pseudomonadati</taxon>
        <taxon>Chlamydiota</taxon>
        <taxon>Chlamydiia</taxon>
        <taxon>Parachlamydiales</taxon>
        <taxon>Parachlamydiaceae</taxon>
        <taxon>Candidatus Protochlamydia</taxon>
    </lineage>
</organism>
<evidence type="ECO:0000256" key="1">
    <source>
        <dbReference type="SAM" id="Coils"/>
    </source>
</evidence>
<reference evidence="2 3" key="1">
    <citation type="journal article" date="2014" name="Mol. Biol. Evol.">
        <title>Massive expansion of Ubiquitination-related gene families within the Chlamydiae.</title>
        <authorList>
            <person name="Domman D."/>
            <person name="Collingro A."/>
            <person name="Lagkouvardos I."/>
            <person name="Gehre L."/>
            <person name="Weinmaier T."/>
            <person name="Rattei T."/>
            <person name="Subtil A."/>
            <person name="Horn M."/>
        </authorList>
    </citation>
    <scope>NUCLEOTIDE SEQUENCE [LARGE SCALE GENOMIC DNA]</scope>
    <source>
        <strain evidence="2 3">EI2</strain>
    </source>
</reference>
<name>A0A0C1H961_9BACT</name>
<accession>A0A0C1H961</accession>
<evidence type="ECO:0000313" key="2">
    <source>
        <dbReference type="EMBL" id="KIC73889.1"/>
    </source>
</evidence>
<sequence length="184" mass="20870">MAKGPCGIGPNFKPILRKKMDNKQLEQLIQTATKKVGGKKENDICHYLPIGTGGYIHHFTMRKMKTENPQQLADMINKYIINSSNPQEVTPKPRAARGSRKRRDLFTFSKQDLERMLNMARIAGDKEMVRKLTPKKDLRTVKRELISSIRHGRIEPELWNMYVEAMAAQANLATIPSNAAPASI</sequence>
<dbReference type="PATRIC" id="fig|362787.3.peg.284"/>
<dbReference type="Proteomes" id="UP000031465">
    <property type="component" value="Unassembled WGS sequence"/>
</dbReference>
<proteinExistence type="predicted"/>
<gene>
    <name evidence="2" type="ORF">DB44_AT00080</name>
</gene>
<evidence type="ECO:0000313" key="3">
    <source>
        <dbReference type="Proteomes" id="UP000031465"/>
    </source>
</evidence>
<dbReference type="EMBL" id="JSAN01000018">
    <property type="protein sequence ID" value="KIC73889.1"/>
    <property type="molecule type" value="Genomic_DNA"/>
</dbReference>
<comment type="caution">
    <text evidence="2">The sequence shown here is derived from an EMBL/GenBank/DDBJ whole genome shotgun (WGS) entry which is preliminary data.</text>
</comment>